<sequence>MSIEDDHSPSEKSIAGMEGLQSAIANGEVNRVKQLLTNEMLDELQKSYLIDLAKTNNHQEIIQLLEDTPTRP</sequence>
<accession>A0A5B7YF17</accession>
<dbReference type="Proteomes" id="UP000304912">
    <property type="component" value="Chromosome"/>
</dbReference>
<reference evidence="1 2" key="1">
    <citation type="submission" date="2019-04" db="EMBL/GenBank/DDBJ databases">
        <title>Salinimonas iocasae sp. nov., a halophilic bacterium isolated from the outer tube casing of tubeworms in Okinawa Trough.</title>
        <authorList>
            <person name="Zhang H."/>
            <person name="Wang H."/>
            <person name="Li C."/>
        </authorList>
    </citation>
    <scope>NUCLEOTIDE SEQUENCE [LARGE SCALE GENOMIC DNA]</scope>
    <source>
        <strain evidence="1 2">KX18D6</strain>
    </source>
</reference>
<keyword evidence="2" id="KW-1185">Reference proteome</keyword>
<protein>
    <submittedName>
        <fullName evidence="1">Uncharacterized protein</fullName>
    </submittedName>
</protein>
<gene>
    <name evidence="1" type="ORF">FBQ74_10920</name>
</gene>
<organism evidence="1 2">
    <name type="scientific">Salinimonas iocasae</name>
    <dbReference type="NCBI Taxonomy" id="2572577"/>
    <lineage>
        <taxon>Bacteria</taxon>
        <taxon>Pseudomonadati</taxon>
        <taxon>Pseudomonadota</taxon>
        <taxon>Gammaproteobacteria</taxon>
        <taxon>Alteromonadales</taxon>
        <taxon>Alteromonadaceae</taxon>
        <taxon>Alteromonas/Salinimonas group</taxon>
        <taxon>Salinimonas</taxon>
    </lineage>
</organism>
<evidence type="ECO:0000313" key="2">
    <source>
        <dbReference type="Proteomes" id="UP000304912"/>
    </source>
</evidence>
<proteinExistence type="predicted"/>
<dbReference type="EMBL" id="CP039852">
    <property type="protein sequence ID" value="QCZ93960.1"/>
    <property type="molecule type" value="Genomic_DNA"/>
</dbReference>
<dbReference type="OrthoDB" id="6387895at2"/>
<dbReference type="KEGG" id="salk:FBQ74_10920"/>
<evidence type="ECO:0000313" key="1">
    <source>
        <dbReference type="EMBL" id="QCZ93960.1"/>
    </source>
</evidence>
<dbReference type="RefSeq" id="WP_139756702.1">
    <property type="nucleotide sequence ID" value="NZ_CP039852.1"/>
</dbReference>
<name>A0A5B7YF17_9ALTE</name>
<dbReference type="AlphaFoldDB" id="A0A5B7YF17"/>